<keyword evidence="3" id="KW-0963">Cytoplasm</keyword>
<evidence type="ECO:0000256" key="1">
    <source>
        <dbReference type="ARBA" id="ARBA00004123"/>
    </source>
</evidence>
<accession>A0A5E4M9R7</accession>
<dbReference type="GO" id="GO:0035329">
    <property type="term" value="P:hippo signaling"/>
    <property type="evidence" value="ECO:0007669"/>
    <property type="project" value="TreeGrafter"/>
</dbReference>
<keyword evidence="9" id="KW-1185">Reference proteome</keyword>
<dbReference type="EMBL" id="CABPRJ010000024">
    <property type="protein sequence ID" value="VVC26066.1"/>
    <property type="molecule type" value="Genomic_DNA"/>
</dbReference>
<dbReference type="FunFam" id="2.20.70.10:FF:000012">
    <property type="entry name" value="transcriptional coactivator YAP1 isoform X2"/>
    <property type="match status" value="1"/>
</dbReference>
<evidence type="ECO:0000259" key="7">
    <source>
        <dbReference type="PROSITE" id="PS50020"/>
    </source>
</evidence>
<dbReference type="InterPro" id="IPR051583">
    <property type="entry name" value="YAP1"/>
</dbReference>
<evidence type="ECO:0000313" key="9">
    <source>
        <dbReference type="Proteomes" id="UP000325440"/>
    </source>
</evidence>
<dbReference type="InterPro" id="IPR001202">
    <property type="entry name" value="WW_dom"/>
</dbReference>
<organism evidence="8 9">
    <name type="scientific">Cinara cedri</name>
    <dbReference type="NCBI Taxonomy" id="506608"/>
    <lineage>
        <taxon>Eukaryota</taxon>
        <taxon>Metazoa</taxon>
        <taxon>Ecdysozoa</taxon>
        <taxon>Arthropoda</taxon>
        <taxon>Hexapoda</taxon>
        <taxon>Insecta</taxon>
        <taxon>Pterygota</taxon>
        <taxon>Neoptera</taxon>
        <taxon>Paraneoptera</taxon>
        <taxon>Hemiptera</taxon>
        <taxon>Sternorrhyncha</taxon>
        <taxon>Aphidomorpha</taxon>
        <taxon>Aphidoidea</taxon>
        <taxon>Aphididae</taxon>
        <taxon>Lachninae</taxon>
        <taxon>Cinara</taxon>
    </lineage>
</organism>
<feature type="compositionally biased region" description="Polar residues" evidence="6">
    <location>
        <begin position="310"/>
        <end position="319"/>
    </location>
</feature>
<feature type="region of interest" description="Disordered" evidence="6">
    <location>
        <begin position="304"/>
        <end position="342"/>
    </location>
</feature>
<dbReference type="PROSITE" id="PS01159">
    <property type="entry name" value="WW_DOMAIN_1"/>
    <property type="match status" value="1"/>
</dbReference>
<feature type="compositionally biased region" description="Low complexity" evidence="6">
    <location>
        <begin position="93"/>
        <end position="103"/>
    </location>
</feature>
<feature type="compositionally biased region" description="Basic residues" evidence="6">
    <location>
        <begin position="115"/>
        <end position="125"/>
    </location>
</feature>
<dbReference type="Gene3D" id="6.20.430.10">
    <property type="match status" value="1"/>
</dbReference>
<sequence>MDISSEPVIRVFPDSEANLLALFDSVLNPNSKTPQQLPFRMRQLPNSFFIPPVTGSKSHSLKNSGDLVSGQTAVAVGGRKMTGVTGKKSILLHSRSSSSSASLQEPYTVETAKQRQARHARRRRYHKSRAINELGPLPQGWEQARTKEGLIYFLNHHTKKTQWEDPRKSLTTQTVNEHQRSAEQLLNPDNISKSNTCTITNEPTNSQQHMYLTLQGRNKTKAVGRLPDGCKQYLALDDKTRQFEKKPPVDLQKAPTSDAVLLSGLTLWLLNDEDGDSNLSKALLVTGKTLMFNSLKMEHIESNKNKEETISSGQTTNDLDSLPSAGHSQQESADSGSDFSNNYSLLNTPKDIMSANMENYMTSTSVENPGSSNISVDNSQEIDTLDDTDDLVPSLELEEGLSNEILDEVKLLINSDEQPESILTWL</sequence>
<dbReference type="Pfam" id="PF00397">
    <property type="entry name" value="WW"/>
    <property type="match status" value="1"/>
</dbReference>
<keyword evidence="5" id="KW-0539">Nucleus</keyword>
<name>A0A5E4M9R7_9HEMI</name>
<dbReference type="GO" id="GO:0045944">
    <property type="term" value="P:positive regulation of transcription by RNA polymerase II"/>
    <property type="evidence" value="ECO:0007669"/>
    <property type="project" value="TreeGrafter"/>
</dbReference>
<dbReference type="GO" id="GO:0005737">
    <property type="term" value="C:cytoplasm"/>
    <property type="evidence" value="ECO:0007669"/>
    <property type="project" value="UniProtKB-SubCell"/>
</dbReference>
<dbReference type="CDD" id="cd00201">
    <property type="entry name" value="WW"/>
    <property type="match status" value="1"/>
</dbReference>
<dbReference type="PANTHER" id="PTHR17616:SF8">
    <property type="entry name" value="TRANSCRIPTIONAL COACTIVATOR YORKIE"/>
    <property type="match status" value="1"/>
</dbReference>
<feature type="domain" description="WW" evidence="7">
    <location>
        <begin position="135"/>
        <end position="168"/>
    </location>
</feature>
<feature type="region of interest" description="Disordered" evidence="6">
    <location>
        <begin position="93"/>
        <end position="125"/>
    </location>
</feature>
<dbReference type="OrthoDB" id="2020426at2759"/>
<dbReference type="GO" id="GO:0005634">
    <property type="term" value="C:nucleus"/>
    <property type="evidence" value="ECO:0007669"/>
    <property type="project" value="UniProtKB-SubCell"/>
</dbReference>
<evidence type="ECO:0000256" key="2">
    <source>
        <dbReference type="ARBA" id="ARBA00004496"/>
    </source>
</evidence>
<gene>
    <name evidence="8" type="ORF">CINCED_3A009844</name>
</gene>
<comment type="subcellular location">
    <subcellularLocation>
        <location evidence="2">Cytoplasm</location>
    </subcellularLocation>
    <subcellularLocation>
        <location evidence="1">Nucleus</location>
    </subcellularLocation>
</comment>
<protein>
    <submittedName>
        <fullName evidence="8">WW domain</fullName>
    </submittedName>
</protein>
<dbReference type="PROSITE" id="PS50020">
    <property type="entry name" value="WW_DOMAIN_2"/>
    <property type="match status" value="1"/>
</dbReference>
<evidence type="ECO:0000256" key="6">
    <source>
        <dbReference type="SAM" id="MobiDB-lite"/>
    </source>
</evidence>
<evidence type="ECO:0000256" key="3">
    <source>
        <dbReference type="ARBA" id="ARBA00022490"/>
    </source>
</evidence>
<evidence type="ECO:0000256" key="4">
    <source>
        <dbReference type="ARBA" id="ARBA00023159"/>
    </source>
</evidence>
<dbReference type="SUPFAM" id="SSF51045">
    <property type="entry name" value="WW domain"/>
    <property type="match status" value="1"/>
</dbReference>
<dbReference type="Proteomes" id="UP000325440">
    <property type="component" value="Unassembled WGS sequence"/>
</dbReference>
<proteinExistence type="predicted"/>
<dbReference type="Gene3D" id="2.20.70.10">
    <property type="match status" value="1"/>
</dbReference>
<dbReference type="PANTHER" id="PTHR17616">
    <property type="entry name" value="YES-ASSOCIATED PROTEIN YAP1 FAMILY MEMBER"/>
    <property type="match status" value="1"/>
</dbReference>
<dbReference type="GO" id="GO:0003713">
    <property type="term" value="F:transcription coactivator activity"/>
    <property type="evidence" value="ECO:0007669"/>
    <property type="project" value="TreeGrafter"/>
</dbReference>
<dbReference type="InterPro" id="IPR036020">
    <property type="entry name" value="WW_dom_sf"/>
</dbReference>
<evidence type="ECO:0000313" key="8">
    <source>
        <dbReference type="EMBL" id="VVC26066.1"/>
    </source>
</evidence>
<feature type="compositionally biased region" description="Polar residues" evidence="6">
    <location>
        <begin position="326"/>
        <end position="342"/>
    </location>
</feature>
<keyword evidence="4" id="KW-0010">Activator</keyword>
<dbReference type="SMART" id="SM00456">
    <property type="entry name" value="WW"/>
    <property type="match status" value="1"/>
</dbReference>
<evidence type="ECO:0000256" key="5">
    <source>
        <dbReference type="ARBA" id="ARBA00023242"/>
    </source>
</evidence>
<dbReference type="AlphaFoldDB" id="A0A5E4M9R7"/>
<reference evidence="8 9" key="1">
    <citation type="submission" date="2019-08" db="EMBL/GenBank/DDBJ databases">
        <authorList>
            <person name="Alioto T."/>
            <person name="Alioto T."/>
            <person name="Gomez Garrido J."/>
        </authorList>
    </citation>
    <scope>NUCLEOTIDE SEQUENCE [LARGE SCALE GENOMIC DNA]</scope>
</reference>